<dbReference type="GO" id="GO:0005524">
    <property type="term" value="F:ATP binding"/>
    <property type="evidence" value="ECO:0007669"/>
    <property type="project" value="UniProtKB-KW"/>
</dbReference>
<dbReference type="PANTHER" id="PTHR32309">
    <property type="entry name" value="TYROSINE-PROTEIN KINASE"/>
    <property type="match status" value="1"/>
</dbReference>
<feature type="domain" description="AAA" evidence="10">
    <location>
        <begin position="291"/>
        <end position="404"/>
    </location>
</feature>
<name>A0A430FRP4_9BIFI</name>
<evidence type="ECO:0000256" key="2">
    <source>
        <dbReference type="ARBA" id="ARBA00011903"/>
    </source>
</evidence>
<keyword evidence="9" id="KW-0812">Transmembrane</keyword>
<keyword evidence="7" id="KW-0829">Tyrosine-protein kinase</keyword>
<evidence type="ECO:0000313" key="12">
    <source>
        <dbReference type="Proteomes" id="UP000287609"/>
    </source>
</evidence>
<dbReference type="InterPro" id="IPR050445">
    <property type="entry name" value="Bact_polysacc_biosynth/exp"/>
</dbReference>
<gene>
    <name evidence="11" type="ORF">D2E26_0097</name>
</gene>
<feature type="transmembrane region" description="Helical" evidence="9">
    <location>
        <begin position="194"/>
        <end position="214"/>
    </location>
</feature>
<dbReference type="InterPro" id="IPR005702">
    <property type="entry name" value="Wzc-like_C"/>
</dbReference>
<proteinExistence type="inferred from homology"/>
<comment type="caution">
    <text evidence="11">The sequence shown here is derived from an EMBL/GenBank/DDBJ whole genome shotgun (WGS) entry which is preliminary data.</text>
</comment>
<keyword evidence="5 11" id="KW-0418">Kinase</keyword>
<feature type="transmembrane region" description="Helical" evidence="9">
    <location>
        <begin position="34"/>
        <end position="53"/>
    </location>
</feature>
<dbReference type="InterPro" id="IPR025669">
    <property type="entry name" value="AAA_dom"/>
</dbReference>
<dbReference type="NCBIfam" id="TIGR01007">
    <property type="entry name" value="eps_fam"/>
    <property type="match status" value="1"/>
</dbReference>
<dbReference type="EC" id="2.7.10.2" evidence="2"/>
<accession>A0A430FRP4</accession>
<evidence type="ECO:0000313" key="11">
    <source>
        <dbReference type="EMBL" id="RSX55534.1"/>
    </source>
</evidence>
<dbReference type="GO" id="GO:0005886">
    <property type="term" value="C:plasma membrane"/>
    <property type="evidence" value="ECO:0007669"/>
    <property type="project" value="TreeGrafter"/>
</dbReference>
<organism evidence="11 12">
    <name type="scientific">Bifidobacterium dolichotidis</name>
    <dbReference type="NCBI Taxonomy" id="2306976"/>
    <lineage>
        <taxon>Bacteria</taxon>
        <taxon>Bacillati</taxon>
        <taxon>Actinomycetota</taxon>
        <taxon>Actinomycetes</taxon>
        <taxon>Bifidobacteriales</taxon>
        <taxon>Bifidobacteriaceae</taxon>
        <taxon>Bifidobacterium</taxon>
    </lineage>
</organism>
<evidence type="ECO:0000256" key="9">
    <source>
        <dbReference type="SAM" id="Phobius"/>
    </source>
</evidence>
<dbReference type="CDD" id="cd05387">
    <property type="entry name" value="BY-kinase"/>
    <property type="match status" value="1"/>
</dbReference>
<evidence type="ECO:0000259" key="10">
    <source>
        <dbReference type="Pfam" id="PF13614"/>
    </source>
</evidence>
<dbReference type="GO" id="GO:0004715">
    <property type="term" value="F:non-membrane spanning protein tyrosine kinase activity"/>
    <property type="evidence" value="ECO:0007669"/>
    <property type="project" value="UniProtKB-EC"/>
</dbReference>
<keyword evidence="9" id="KW-0472">Membrane</keyword>
<keyword evidence="3" id="KW-0808">Transferase</keyword>
<evidence type="ECO:0000256" key="8">
    <source>
        <dbReference type="ARBA" id="ARBA00051245"/>
    </source>
</evidence>
<keyword evidence="4" id="KW-0547">Nucleotide-binding</keyword>
<dbReference type="EMBL" id="QXGM01000001">
    <property type="protein sequence ID" value="RSX55534.1"/>
    <property type="molecule type" value="Genomic_DNA"/>
</dbReference>
<dbReference type="InterPro" id="IPR027417">
    <property type="entry name" value="P-loop_NTPase"/>
</dbReference>
<evidence type="ECO:0000256" key="7">
    <source>
        <dbReference type="ARBA" id="ARBA00023137"/>
    </source>
</evidence>
<evidence type="ECO:0000256" key="6">
    <source>
        <dbReference type="ARBA" id="ARBA00022840"/>
    </source>
</evidence>
<protein>
    <recommendedName>
        <fullName evidence="2">non-specific protein-tyrosine kinase</fullName>
        <ecNumber evidence="2">2.7.10.2</ecNumber>
    </recommendedName>
</protein>
<evidence type="ECO:0000256" key="5">
    <source>
        <dbReference type="ARBA" id="ARBA00022777"/>
    </source>
</evidence>
<dbReference type="PANTHER" id="PTHR32309:SF13">
    <property type="entry name" value="FERRIC ENTEROBACTIN TRANSPORT PROTEIN FEPE"/>
    <property type="match status" value="1"/>
</dbReference>
<evidence type="ECO:0000256" key="3">
    <source>
        <dbReference type="ARBA" id="ARBA00022679"/>
    </source>
</evidence>
<comment type="similarity">
    <text evidence="1">Belongs to the CpsD/CapB family.</text>
</comment>
<dbReference type="AlphaFoldDB" id="A0A430FRP4"/>
<dbReference type="Proteomes" id="UP000287609">
    <property type="component" value="Unassembled WGS sequence"/>
</dbReference>
<reference evidence="11 12" key="1">
    <citation type="submission" date="2018-09" db="EMBL/GenBank/DDBJ databases">
        <title>Characterization of the phylogenetic diversity of five novel species belonging to the genus Bifidobacterium.</title>
        <authorList>
            <person name="Lugli G.A."/>
            <person name="Duranti S."/>
            <person name="Milani C."/>
        </authorList>
    </citation>
    <scope>NUCLEOTIDE SEQUENCE [LARGE SCALE GENOMIC DNA]</scope>
    <source>
        <strain evidence="11 12">2036B</strain>
    </source>
</reference>
<keyword evidence="9" id="KW-1133">Transmembrane helix</keyword>
<dbReference type="Gene3D" id="3.40.50.300">
    <property type="entry name" value="P-loop containing nucleotide triphosphate hydrolases"/>
    <property type="match status" value="1"/>
</dbReference>
<evidence type="ECO:0000256" key="4">
    <source>
        <dbReference type="ARBA" id="ARBA00022741"/>
    </source>
</evidence>
<keyword evidence="6" id="KW-0067">ATP-binding</keyword>
<evidence type="ECO:0000256" key="1">
    <source>
        <dbReference type="ARBA" id="ARBA00007316"/>
    </source>
</evidence>
<dbReference type="Pfam" id="PF13614">
    <property type="entry name" value="AAA_31"/>
    <property type="match status" value="1"/>
</dbReference>
<sequence>MEQVREILSSENLDGNQGASMSAMDIFRIIGKHIITMIISFIVVFGISCVYLVTSKPVYSATSQTYATYGDASIAPDNYTSLSTASSYISTQIKSFPSLIKTTLVLDPAAQKLGIPTSMLNSVTAVNPDGTSFINITATSNSAQQAADIANTVAESFQTVVQTSLYMHEQQSPIKITMVQPASAPSKPTSPKSAMVLAIGVIGGLVVGVLAALIKHLFSREIQDETELSDYISAPVLGRIPETDDIAGNTSVIINAPSSPEAEEYRRICMNLSFIAPVSGTNSRLIVVSAVGANEGKTTTAVNIATALAENGAKVLLIDADLRHPSVAKKLDIDGSAGLAHVLSDQASVRDVVQPYWKPNLHVMPAGPKPPNAGQLLNSPLMTELIAQALHQYDYVIVDTTPMVVASDAALFAKQGGGLVLVSRRGLTLKKQLAETAQLVKNLNVEVTGFVFNCIKDDSRKSLYGSSYYYYGGSNARGKQHHDDQPKHGSTKR</sequence>
<dbReference type="SUPFAM" id="SSF52540">
    <property type="entry name" value="P-loop containing nucleoside triphosphate hydrolases"/>
    <property type="match status" value="1"/>
</dbReference>
<comment type="catalytic activity">
    <reaction evidence="8">
        <text>L-tyrosyl-[protein] + ATP = O-phospho-L-tyrosyl-[protein] + ADP + H(+)</text>
        <dbReference type="Rhea" id="RHEA:10596"/>
        <dbReference type="Rhea" id="RHEA-COMP:10136"/>
        <dbReference type="Rhea" id="RHEA-COMP:20101"/>
        <dbReference type="ChEBI" id="CHEBI:15378"/>
        <dbReference type="ChEBI" id="CHEBI:30616"/>
        <dbReference type="ChEBI" id="CHEBI:46858"/>
        <dbReference type="ChEBI" id="CHEBI:61978"/>
        <dbReference type="ChEBI" id="CHEBI:456216"/>
        <dbReference type="EC" id="2.7.10.2"/>
    </reaction>
</comment>
<keyword evidence="12" id="KW-1185">Reference proteome</keyword>